<dbReference type="Gene3D" id="1.10.357.10">
    <property type="entry name" value="Tetracycline Repressor, domain 2"/>
    <property type="match status" value="2"/>
</dbReference>
<dbReference type="GO" id="GO:0003700">
    <property type="term" value="F:DNA-binding transcription factor activity"/>
    <property type="evidence" value="ECO:0007669"/>
    <property type="project" value="TreeGrafter"/>
</dbReference>
<name>A0A652YV41_NOCGL</name>
<accession>A0A652YV41</accession>
<reference evidence="3" key="1">
    <citation type="submission" date="2019-07" db="EMBL/GenBank/DDBJ databases">
        <title>Genomic Encyclopedia of Type Strains, Phase IV (KMG-IV): sequencing the most valuable type-strain genomes for metagenomic binning, comparative biology and taxonomic classification.</title>
        <authorList>
            <person name="Goeker M."/>
        </authorList>
    </citation>
    <scope>NUCLEOTIDE SEQUENCE</scope>
    <source>
        <strain evidence="3">DSM 44596</strain>
    </source>
</reference>
<dbReference type="InterPro" id="IPR050109">
    <property type="entry name" value="HTH-type_TetR-like_transc_reg"/>
</dbReference>
<dbReference type="SUPFAM" id="SSF46689">
    <property type="entry name" value="Homeodomain-like"/>
    <property type="match status" value="2"/>
</dbReference>
<feature type="domain" description="HTH tetR-type" evidence="2">
    <location>
        <begin position="21"/>
        <end position="81"/>
    </location>
</feature>
<evidence type="ECO:0000313" key="3">
    <source>
        <dbReference type="EMBL" id="TYQ06979.1"/>
    </source>
</evidence>
<dbReference type="GO" id="GO:0000976">
    <property type="term" value="F:transcription cis-regulatory region binding"/>
    <property type="evidence" value="ECO:0007669"/>
    <property type="project" value="TreeGrafter"/>
</dbReference>
<dbReference type="PANTHER" id="PTHR30055">
    <property type="entry name" value="HTH-TYPE TRANSCRIPTIONAL REGULATOR RUTR"/>
    <property type="match status" value="1"/>
</dbReference>
<evidence type="ECO:0000256" key="1">
    <source>
        <dbReference type="ARBA" id="ARBA00023125"/>
    </source>
</evidence>
<evidence type="ECO:0000259" key="2">
    <source>
        <dbReference type="PROSITE" id="PS50977"/>
    </source>
</evidence>
<dbReference type="EMBL" id="VNIQ01000002">
    <property type="protein sequence ID" value="TYQ06979.1"/>
    <property type="molecule type" value="Genomic_DNA"/>
</dbReference>
<organism evidence="3">
    <name type="scientific">Nocardia globerula</name>
    <dbReference type="NCBI Taxonomy" id="1818"/>
    <lineage>
        <taxon>Bacteria</taxon>
        <taxon>Bacillati</taxon>
        <taxon>Actinomycetota</taxon>
        <taxon>Actinomycetes</taxon>
        <taxon>Mycobacteriales</taxon>
        <taxon>Nocardiaceae</taxon>
        <taxon>Nocardia</taxon>
    </lineage>
</organism>
<sequence length="403" mass="43953">MPGRTRVVARGDESTSRTRPKNRKAQIAAVAAEAFSERGYHAVGIDDIASAVGVSGPALYRHFPTKYALFVHAVENLSRALLDAADSAHCESDDPRQQLQAVMVAVIGVTLENRRRGGLYRWEGRYLEKVDRENLRLEVVALRLRVSEPLAAVRPELGRADLDLVTAAILSVIGSVTGHRSALPPKQIESLMLSVCWSVIDMELPRRVSSVAPLQGVNKIPGLERTSKREVLLHEAVLLFHERGYHEVSIEEIGAAAGITASSVYRHFPSKADLLAAAFHRASEQLTVTLGSALAESETPRQAVHTLAELYVAVFLAQSELLAVYFAEVGNLPADAGKELRKIQRRNVEEWAHLCVDARPELTVASARFLVHAALGLVLDVGRVVRFSEAERVAALLSVTLLG</sequence>
<dbReference type="InterPro" id="IPR001647">
    <property type="entry name" value="HTH_TetR"/>
</dbReference>
<feature type="domain" description="HTH tetR-type" evidence="2">
    <location>
        <begin position="226"/>
        <end position="286"/>
    </location>
</feature>
<dbReference type="PANTHER" id="PTHR30055:SF237">
    <property type="entry name" value="TRANSCRIPTIONAL REPRESSOR MCE3R"/>
    <property type="match status" value="1"/>
</dbReference>
<keyword evidence="1" id="KW-0238">DNA-binding</keyword>
<gene>
    <name evidence="3" type="ORF">FNL38_1021123</name>
</gene>
<comment type="caution">
    <text evidence="3">The sequence shown here is derived from an EMBL/GenBank/DDBJ whole genome shotgun (WGS) entry which is preliminary data.</text>
</comment>
<proteinExistence type="predicted"/>
<dbReference type="PRINTS" id="PR00455">
    <property type="entry name" value="HTHTETR"/>
</dbReference>
<dbReference type="Pfam" id="PF00440">
    <property type="entry name" value="TetR_N"/>
    <property type="match status" value="2"/>
</dbReference>
<protein>
    <submittedName>
        <fullName evidence="3">TetR family transcriptional regulator</fullName>
    </submittedName>
</protein>
<dbReference type="InterPro" id="IPR009057">
    <property type="entry name" value="Homeodomain-like_sf"/>
</dbReference>
<dbReference type="Gene3D" id="1.10.10.60">
    <property type="entry name" value="Homeodomain-like"/>
    <property type="match status" value="2"/>
</dbReference>
<dbReference type="PROSITE" id="PS50977">
    <property type="entry name" value="HTH_TETR_2"/>
    <property type="match status" value="2"/>
</dbReference>
<dbReference type="AlphaFoldDB" id="A0A652YV41"/>